<protein>
    <submittedName>
        <fullName evidence="3">Response regulator</fullName>
    </submittedName>
</protein>
<evidence type="ECO:0000313" key="3">
    <source>
        <dbReference type="EMBL" id="MCV2886357.1"/>
    </source>
</evidence>
<dbReference type="SUPFAM" id="SSF52172">
    <property type="entry name" value="CheY-like"/>
    <property type="match status" value="1"/>
</dbReference>
<keyword evidence="4" id="KW-1185">Reference proteome</keyword>
<comment type="caution">
    <text evidence="3">The sequence shown here is derived from an EMBL/GenBank/DDBJ whole genome shotgun (WGS) entry which is preliminary data.</text>
</comment>
<dbReference type="InterPro" id="IPR002197">
    <property type="entry name" value="HTH_Fis"/>
</dbReference>
<dbReference type="Gene3D" id="3.40.50.2300">
    <property type="match status" value="1"/>
</dbReference>
<dbReference type="PRINTS" id="PR01590">
    <property type="entry name" value="HTHFIS"/>
</dbReference>
<gene>
    <name evidence="3" type="ORF">OE749_16805</name>
</gene>
<evidence type="ECO:0000259" key="2">
    <source>
        <dbReference type="PROSITE" id="PS50110"/>
    </source>
</evidence>
<proteinExistence type="predicted"/>
<reference evidence="3 4" key="1">
    <citation type="submission" date="2022-10" db="EMBL/GenBank/DDBJ databases">
        <title>Aestuariibacter sp. AA17 isolated from Montipora capitata coral fragment.</title>
        <authorList>
            <person name="Emsley S.A."/>
            <person name="Pfannmuller K.M."/>
            <person name="Loughran R.M."/>
            <person name="Shlafstein M."/>
            <person name="Papke E."/>
            <person name="Saw J.H."/>
            <person name="Ushijima B."/>
            <person name="Videau P."/>
        </authorList>
    </citation>
    <scope>NUCLEOTIDE SEQUENCE [LARGE SCALE GENOMIC DNA]</scope>
    <source>
        <strain evidence="3 4">AA17</strain>
    </source>
</reference>
<dbReference type="Gene3D" id="1.10.10.60">
    <property type="entry name" value="Homeodomain-like"/>
    <property type="match status" value="1"/>
</dbReference>
<keyword evidence="1" id="KW-0597">Phosphoprotein</keyword>
<evidence type="ECO:0000256" key="1">
    <source>
        <dbReference type="PROSITE-ProRule" id="PRU00169"/>
    </source>
</evidence>
<name>A0ABT3ADG8_9ALTE</name>
<accession>A0ABT3ADG8</accession>
<dbReference type="InterPro" id="IPR011006">
    <property type="entry name" value="CheY-like_superfamily"/>
</dbReference>
<dbReference type="SMART" id="SM00448">
    <property type="entry name" value="REC"/>
    <property type="match status" value="1"/>
</dbReference>
<dbReference type="EMBL" id="JAOWKX010000010">
    <property type="protein sequence ID" value="MCV2886357.1"/>
    <property type="molecule type" value="Genomic_DNA"/>
</dbReference>
<dbReference type="PANTHER" id="PTHR45526:SF1">
    <property type="entry name" value="TRANSCRIPTIONAL REGULATORY PROTEIN DCUR-RELATED"/>
    <property type="match status" value="1"/>
</dbReference>
<dbReference type="InterPro" id="IPR001789">
    <property type="entry name" value="Sig_transdc_resp-reg_receiver"/>
</dbReference>
<dbReference type="PANTHER" id="PTHR45526">
    <property type="entry name" value="TRANSCRIPTIONAL REGULATORY PROTEIN DPIA"/>
    <property type="match status" value="1"/>
</dbReference>
<dbReference type="InterPro" id="IPR051271">
    <property type="entry name" value="2C-system_Tx_regulators"/>
</dbReference>
<dbReference type="RefSeq" id="WP_263713645.1">
    <property type="nucleotide sequence ID" value="NZ_JAOWKX010000010.1"/>
</dbReference>
<dbReference type="InterPro" id="IPR009057">
    <property type="entry name" value="Homeodomain-like_sf"/>
</dbReference>
<evidence type="ECO:0000313" key="4">
    <source>
        <dbReference type="Proteomes" id="UP001652504"/>
    </source>
</evidence>
<sequence length="180" mass="20187">MQKIILIDDDVRLTDVLSRRFAQTGDYHASAFKTAEEAMARADQVQHNVFGIFLDMMLEDSLGIDAIPALIAHFNPTHLVVMTGYASIATTVSAMKRGATDYVAKPVRFATLLRCLSDKPEIDEVQIKPMTPAQAEWEHIQKVLMENHGNVSRTAEQLGMHRRTLQRKLQKHAPVSHAIN</sequence>
<feature type="modified residue" description="4-aspartylphosphate" evidence="1">
    <location>
        <position position="55"/>
    </location>
</feature>
<dbReference type="SUPFAM" id="SSF46689">
    <property type="entry name" value="Homeodomain-like"/>
    <property type="match status" value="1"/>
</dbReference>
<dbReference type="Proteomes" id="UP001652504">
    <property type="component" value="Unassembled WGS sequence"/>
</dbReference>
<organism evidence="3 4">
    <name type="scientific">Fluctibacter corallii</name>
    <dbReference type="NCBI Taxonomy" id="2984329"/>
    <lineage>
        <taxon>Bacteria</taxon>
        <taxon>Pseudomonadati</taxon>
        <taxon>Pseudomonadota</taxon>
        <taxon>Gammaproteobacteria</taxon>
        <taxon>Alteromonadales</taxon>
        <taxon>Alteromonadaceae</taxon>
        <taxon>Fluctibacter</taxon>
    </lineage>
</organism>
<dbReference type="PROSITE" id="PS50110">
    <property type="entry name" value="RESPONSE_REGULATORY"/>
    <property type="match status" value="1"/>
</dbReference>
<dbReference type="Pfam" id="PF00072">
    <property type="entry name" value="Response_reg"/>
    <property type="match status" value="1"/>
</dbReference>
<feature type="domain" description="Response regulatory" evidence="2">
    <location>
        <begin position="3"/>
        <end position="120"/>
    </location>
</feature>
<dbReference type="Pfam" id="PF02954">
    <property type="entry name" value="HTH_8"/>
    <property type="match status" value="1"/>
</dbReference>